<dbReference type="EMBL" id="AFYH01092256">
    <property type="status" value="NOT_ANNOTATED_CDS"/>
    <property type="molecule type" value="Genomic_DNA"/>
</dbReference>
<dbReference type="STRING" id="7897.ENSLACP00000014220"/>
<proteinExistence type="predicted"/>
<sequence>KGQGVATLINKSSSFHCLSQVTDPEGRFIIVHGRWGAKSITFASIYAPNFEDPLMIQNFFLKLAQYPSQWIIGGDFNCPLETAMDKSSATRTIPSQMARAIQASMLLENILMENWALGLPTGKDYSFYSPPHKIFSRIDMIMLPGSCLDCVASTSIGYRLLQSRSCFNL</sequence>
<reference evidence="2" key="1">
    <citation type="submission" date="2011-08" db="EMBL/GenBank/DDBJ databases">
        <title>The draft genome of Latimeria chalumnae.</title>
        <authorList>
            <person name="Di Palma F."/>
            <person name="Alfoldi J."/>
            <person name="Johnson J."/>
            <person name="Berlin A."/>
            <person name="Gnerre S."/>
            <person name="Jaffe D."/>
            <person name="MacCallum I."/>
            <person name="Young S."/>
            <person name="Walker B.J."/>
            <person name="Lander E."/>
            <person name="Lindblad-Toh K."/>
        </authorList>
    </citation>
    <scope>NUCLEOTIDE SEQUENCE [LARGE SCALE GENOMIC DNA]</scope>
    <source>
        <strain evidence="2">Wild caught</strain>
    </source>
</reference>
<dbReference type="HOGENOM" id="CLU_000680_2_4_1"/>
<protein>
    <recommendedName>
        <fullName evidence="3">Endonuclease/exonuclease/phosphatase domain-containing protein</fullName>
    </recommendedName>
</protein>
<dbReference type="Ensembl" id="ENSLACT00000014320.1">
    <property type="protein sequence ID" value="ENSLACP00000014220.1"/>
    <property type="gene ID" value="ENSLACG00000012522.1"/>
</dbReference>
<evidence type="ECO:0000313" key="1">
    <source>
        <dbReference type="Ensembl" id="ENSLACP00000014220.1"/>
    </source>
</evidence>
<reference evidence="1" key="3">
    <citation type="submission" date="2025-09" db="UniProtKB">
        <authorList>
            <consortium name="Ensembl"/>
        </authorList>
    </citation>
    <scope>IDENTIFICATION</scope>
</reference>
<name>H3AX49_LATCH</name>
<keyword evidence="2" id="KW-1185">Reference proteome</keyword>
<reference evidence="1" key="2">
    <citation type="submission" date="2025-08" db="UniProtKB">
        <authorList>
            <consortium name="Ensembl"/>
        </authorList>
    </citation>
    <scope>IDENTIFICATION</scope>
</reference>
<evidence type="ECO:0008006" key="3">
    <source>
        <dbReference type="Google" id="ProtNLM"/>
    </source>
</evidence>
<organism evidence="1 2">
    <name type="scientific">Latimeria chalumnae</name>
    <name type="common">Coelacanth</name>
    <dbReference type="NCBI Taxonomy" id="7897"/>
    <lineage>
        <taxon>Eukaryota</taxon>
        <taxon>Metazoa</taxon>
        <taxon>Chordata</taxon>
        <taxon>Craniata</taxon>
        <taxon>Vertebrata</taxon>
        <taxon>Euteleostomi</taxon>
        <taxon>Coelacanthiformes</taxon>
        <taxon>Coelacanthidae</taxon>
        <taxon>Latimeria</taxon>
    </lineage>
</organism>
<dbReference type="InParanoid" id="H3AX49"/>
<dbReference type="GeneTree" id="ENSGT00940000163809"/>
<evidence type="ECO:0000313" key="2">
    <source>
        <dbReference type="Proteomes" id="UP000008672"/>
    </source>
</evidence>
<dbReference type="Proteomes" id="UP000008672">
    <property type="component" value="Unassembled WGS sequence"/>
</dbReference>
<dbReference type="Gene3D" id="3.60.10.10">
    <property type="entry name" value="Endonuclease/exonuclease/phosphatase"/>
    <property type="match status" value="1"/>
</dbReference>
<accession>H3AX49</accession>
<dbReference type="SUPFAM" id="SSF56219">
    <property type="entry name" value="DNase I-like"/>
    <property type="match status" value="1"/>
</dbReference>
<dbReference type="AlphaFoldDB" id="H3AX49"/>
<dbReference type="InterPro" id="IPR036691">
    <property type="entry name" value="Endo/exonu/phosph_ase_sf"/>
</dbReference>